<dbReference type="AlphaFoldDB" id="A0A371GFD9"/>
<evidence type="ECO:0000256" key="1">
    <source>
        <dbReference type="SAM" id="MobiDB-lite"/>
    </source>
</evidence>
<organism evidence="2 3">
    <name type="scientific">Mucuna pruriens</name>
    <name type="common">Velvet bean</name>
    <name type="synonym">Dolichos pruriens</name>
    <dbReference type="NCBI Taxonomy" id="157652"/>
    <lineage>
        <taxon>Eukaryota</taxon>
        <taxon>Viridiplantae</taxon>
        <taxon>Streptophyta</taxon>
        <taxon>Embryophyta</taxon>
        <taxon>Tracheophyta</taxon>
        <taxon>Spermatophyta</taxon>
        <taxon>Magnoliopsida</taxon>
        <taxon>eudicotyledons</taxon>
        <taxon>Gunneridae</taxon>
        <taxon>Pentapetalae</taxon>
        <taxon>rosids</taxon>
        <taxon>fabids</taxon>
        <taxon>Fabales</taxon>
        <taxon>Fabaceae</taxon>
        <taxon>Papilionoideae</taxon>
        <taxon>50 kb inversion clade</taxon>
        <taxon>NPAAA clade</taxon>
        <taxon>indigoferoid/millettioid clade</taxon>
        <taxon>Phaseoleae</taxon>
        <taxon>Mucuna</taxon>
    </lineage>
</organism>
<sequence>MILRDDGNIKSESSHEDSSSSSEVEPSSDIFHYESDFLICLVMVKLCSLIIYGWTSLNVASLRLVKKLAIPTIAHPRPYNFEKGEMVMDRQVSLVITLGNYIDEILCDVIPMKITLILLGRPWEFDRRVTHDGVPNRFSFEHLGQKVILKPLSPKRSVRTI</sequence>
<evidence type="ECO:0000313" key="3">
    <source>
        <dbReference type="Proteomes" id="UP000257109"/>
    </source>
</evidence>
<feature type="compositionally biased region" description="Basic and acidic residues" evidence="1">
    <location>
        <begin position="1"/>
        <end position="18"/>
    </location>
</feature>
<dbReference type="PANTHER" id="PTHR35046">
    <property type="entry name" value="ZINC KNUCKLE (CCHC-TYPE) FAMILY PROTEIN"/>
    <property type="match status" value="1"/>
</dbReference>
<dbReference type="EMBL" id="QJKJ01005712">
    <property type="protein sequence ID" value="RDX89289.1"/>
    <property type="molecule type" value="Genomic_DNA"/>
</dbReference>
<dbReference type="OrthoDB" id="1747743at2759"/>
<protein>
    <submittedName>
        <fullName evidence="2">Uncharacterized protein</fullName>
    </submittedName>
</protein>
<feature type="non-terminal residue" evidence="2">
    <location>
        <position position="1"/>
    </location>
</feature>
<proteinExistence type="predicted"/>
<feature type="region of interest" description="Disordered" evidence="1">
    <location>
        <begin position="1"/>
        <end position="26"/>
    </location>
</feature>
<accession>A0A371GFD9</accession>
<comment type="caution">
    <text evidence="2">The sequence shown here is derived from an EMBL/GenBank/DDBJ whole genome shotgun (WGS) entry which is preliminary data.</text>
</comment>
<keyword evidence="3" id="KW-1185">Reference proteome</keyword>
<dbReference type="PANTHER" id="PTHR35046:SF9">
    <property type="entry name" value="RNA-DIRECTED DNA POLYMERASE"/>
    <property type="match status" value="1"/>
</dbReference>
<name>A0A371GFD9_MUCPR</name>
<gene>
    <name evidence="2" type="ORF">CR513_29005</name>
</gene>
<dbReference type="Proteomes" id="UP000257109">
    <property type="component" value="Unassembled WGS sequence"/>
</dbReference>
<evidence type="ECO:0000313" key="2">
    <source>
        <dbReference type="EMBL" id="RDX89289.1"/>
    </source>
</evidence>
<reference evidence="2" key="1">
    <citation type="submission" date="2018-05" db="EMBL/GenBank/DDBJ databases">
        <title>Draft genome of Mucuna pruriens seed.</title>
        <authorList>
            <person name="Nnadi N.E."/>
            <person name="Vos R."/>
            <person name="Hasami M.H."/>
            <person name="Devisetty U.K."/>
            <person name="Aguiy J.C."/>
        </authorList>
    </citation>
    <scope>NUCLEOTIDE SEQUENCE [LARGE SCALE GENOMIC DNA]</scope>
    <source>
        <strain evidence="2">JCA_2017</strain>
    </source>
</reference>